<protein>
    <submittedName>
        <fullName evidence="1">Uncharacterized protein</fullName>
    </submittedName>
</protein>
<keyword evidence="2" id="KW-1185">Reference proteome</keyword>
<reference evidence="1 2" key="1">
    <citation type="submission" date="2019-03" db="EMBL/GenBank/DDBJ databases">
        <title>Genomic Encyclopedia of Type Strains, Phase III (KMG-III): the genomes of soil and plant-associated and newly described type strains.</title>
        <authorList>
            <person name="Whitman W."/>
        </authorList>
    </citation>
    <scope>NUCLEOTIDE SEQUENCE [LARGE SCALE GENOMIC DNA]</scope>
    <source>
        <strain evidence="1 2">CGMCC 1.12802</strain>
    </source>
</reference>
<evidence type="ECO:0000313" key="1">
    <source>
        <dbReference type="EMBL" id="TDX87294.1"/>
    </source>
</evidence>
<sequence length="34" mass="4116">MKKLNNSFSLPQLAGFWCMRDFLNRNKKEILENE</sequence>
<dbReference type="Proteomes" id="UP000295313">
    <property type="component" value="Unassembled WGS sequence"/>
</dbReference>
<dbReference type="AlphaFoldDB" id="A0A4R8IC47"/>
<accession>A0A4R8IC47</accession>
<dbReference type="EMBL" id="SOEO01000001">
    <property type="protein sequence ID" value="TDX87294.1"/>
    <property type="molecule type" value="Genomic_DNA"/>
</dbReference>
<comment type="caution">
    <text evidence="1">The sequence shown here is derived from an EMBL/GenBank/DDBJ whole genome shotgun (WGS) entry which is preliminary data.</text>
</comment>
<gene>
    <name evidence="1" type="ORF">B0I22_1482</name>
</gene>
<organism evidence="1 2">
    <name type="scientific">Epilithonimonas xixisoli</name>
    <dbReference type="NCBI Taxonomy" id="1476462"/>
    <lineage>
        <taxon>Bacteria</taxon>
        <taxon>Pseudomonadati</taxon>
        <taxon>Bacteroidota</taxon>
        <taxon>Flavobacteriia</taxon>
        <taxon>Flavobacteriales</taxon>
        <taxon>Weeksellaceae</taxon>
        <taxon>Chryseobacterium group</taxon>
        <taxon>Epilithonimonas</taxon>
    </lineage>
</organism>
<name>A0A4R8IC47_9FLAO</name>
<proteinExistence type="predicted"/>
<evidence type="ECO:0000313" key="2">
    <source>
        <dbReference type="Proteomes" id="UP000295313"/>
    </source>
</evidence>